<feature type="region of interest" description="Disordered" evidence="1">
    <location>
        <begin position="22"/>
        <end position="45"/>
    </location>
</feature>
<dbReference type="PANTHER" id="PTHR28122">
    <property type="entry name" value="E3 UBIQUITIN-PROTEIN LIGASE SUBSTRATE RECEPTOR MMS22"/>
    <property type="match status" value="1"/>
</dbReference>
<feature type="compositionally biased region" description="Basic residues" evidence="1">
    <location>
        <begin position="780"/>
        <end position="804"/>
    </location>
</feature>
<feature type="region of interest" description="Disordered" evidence="1">
    <location>
        <begin position="780"/>
        <end position="826"/>
    </location>
</feature>
<feature type="region of interest" description="Disordered" evidence="1">
    <location>
        <begin position="524"/>
        <end position="709"/>
    </location>
</feature>
<reference evidence="2" key="1">
    <citation type="journal article" date="2020" name="Fungal Divers.">
        <title>Resolving the Mortierellaceae phylogeny through synthesis of multi-gene phylogenetics and phylogenomics.</title>
        <authorList>
            <person name="Vandepol N."/>
            <person name="Liber J."/>
            <person name="Desiro A."/>
            <person name="Na H."/>
            <person name="Kennedy M."/>
            <person name="Barry K."/>
            <person name="Grigoriev I.V."/>
            <person name="Miller A.N."/>
            <person name="O'Donnell K."/>
            <person name="Stajich J.E."/>
            <person name="Bonito G."/>
        </authorList>
    </citation>
    <scope>NUCLEOTIDE SEQUENCE</scope>
    <source>
        <strain evidence="2">REB-010B</strain>
    </source>
</reference>
<proteinExistence type="predicted"/>
<dbReference type="OrthoDB" id="2386201at2759"/>
<feature type="compositionally biased region" description="Basic and acidic residues" evidence="1">
    <location>
        <begin position="304"/>
        <end position="313"/>
    </location>
</feature>
<dbReference type="GO" id="GO:0035361">
    <property type="term" value="C:Cul8-RING ubiquitin ligase complex"/>
    <property type="evidence" value="ECO:0007669"/>
    <property type="project" value="TreeGrafter"/>
</dbReference>
<comment type="caution">
    <text evidence="2">The sequence shown here is derived from an EMBL/GenBank/DDBJ whole genome shotgun (WGS) entry which is preliminary data.</text>
</comment>
<dbReference type="GO" id="GO:0000724">
    <property type="term" value="P:double-strand break repair via homologous recombination"/>
    <property type="evidence" value="ECO:0007669"/>
    <property type="project" value="TreeGrafter"/>
</dbReference>
<feature type="region of interest" description="Disordered" evidence="1">
    <location>
        <begin position="337"/>
        <end position="371"/>
    </location>
</feature>
<feature type="region of interest" description="Disordered" evidence="1">
    <location>
        <begin position="128"/>
        <end position="172"/>
    </location>
</feature>
<dbReference type="GO" id="GO:0031297">
    <property type="term" value="P:replication fork processing"/>
    <property type="evidence" value="ECO:0007669"/>
    <property type="project" value="InterPro"/>
</dbReference>
<dbReference type="Pfam" id="PF09462">
    <property type="entry name" value="Mus7"/>
    <property type="match status" value="1"/>
</dbReference>
<name>A0A9P6R7E7_9FUNG</name>
<organism evidence="2 3">
    <name type="scientific">Dissophora globulifera</name>
    <dbReference type="NCBI Taxonomy" id="979702"/>
    <lineage>
        <taxon>Eukaryota</taxon>
        <taxon>Fungi</taxon>
        <taxon>Fungi incertae sedis</taxon>
        <taxon>Mucoromycota</taxon>
        <taxon>Mortierellomycotina</taxon>
        <taxon>Mortierellomycetes</taxon>
        <taxon>Mortierellales</taxon>
        <taxon>Mortierellaceae</taxon>
        <taxon>Dissophora</taxon>
    </lineage>
</organism>
<dbReference type="Proteomes" id="UP000738325">
    <property type="component" value="Unassembled WGS sequence"/>
</dbReference>
<feature type="region of interest" description="Disordered" evidence="1">
    <location>
        <begin position="377"/>
        <end position="396"/>
    </location>
</feature>
<feature type="region of interest" description="Disordered" evidence="1">
    <location>
        <begin position="405"/>
        <end position="443"/>
    </location>
</feature>
<feature type="region of interest" description="Disordered" evidence="1">
    <location>
        <begin position="2590"/>
        <end position="2619"/>
    </location>
</feature>
<dbReference type="InterPro" id="IPR019021">
    <property type="entry name" value="Mms22"/>
</dbReference>
<feature type="region of interest" description="Disordered" evidence="1">
    <location>
        <begin position="745"/>
        <end position="766"/>
    </location>
</feature>
<dbReference type="PANTHER" id="PTHR28122:SF1">
    <property type="entry name" value="E3 UBIQUITIN-PROTEIN LIGASE SUBSTRATE RECEPTOR MMS22"/>
    <property type="match status" value="1"/>
</dbReference>
<gene>
    <name evidence="2" type="ORF">BGZ99_009353</name>
</gene>
<feature type="compositionally biased region" description="Polar residues" evidence="1">
    <location>
        <begin position="808"/>
        <end position="826"/>
    </location>
</feature>
<protein>
    <recommendedName>
        <fullName evidence="4">Methyl methanesulfonate-sensitivity protein 22</fullName>
    </recommendedName>
</protein>
<dbReference type="GO" id="GO:0005634">
    <property type="term" value="C:nucleus"/>
    <property type="evidence" value="ECO:0007669"/>
    <property type="project" value="InterPro"/>
</dbReference>
<evidence type="ECO:0000313" key="3">
    <source>
        <dbReference type="Proteomes" id="UP000738325"/>
    </source>
</evidence>
<feature type="region of interest" description="Disordered" evidence="1">
    <location>
        <begin position="867"/>
        <end position="900"/>
    </location>
</feature>
<evidence type="ECO:0008006" key="4">
    <source>
        <dbReference type="Google" id="ProtNLM"/>
    </source>
</evidence>
<feature type="compositionally biased region" description="Low complexity" evidence="1">
    <location>
        <begin position="634"/>
        <end position="650"/>
    </location>
</feature>
<evidence type="ECO:0000256" key="1">
    <source>
        <dbReference type="SAM" id="MobiDB-lite"/>
    </source>
</evidence>
<keyword evidence="3" id="KW-1185">Reference proteome</keyword>
<evidence type="ECO:0000313" key="2">
    <source>
        <dbReference type="EMBL" id="KAG0312646.1"/>
    </source>
</evidence>
<feature type="region of interest" description="Disordered" evidence="1">
    <location>
        <begin position="466"/>
        <end position="492"/>
    </location>
</feature>
<accession>A0A9P6R7E7</accession>
<sequence length="2864" mass="320581">MPPRGTTEQHPPRLAAPKVLVLASDDDDELAPQHAPTSANPVPDRQLELRCVEPWTKFTQLESQPATIAQPGPEWHSIQEIPDSEQEASSGSDTTEPGWDSDRADDHMSLDHTASEAILHRLPDKAFLDSDLSSDDSTDGLPARQPTVTHAAPSLEDIVTSGSPTPADTIAAYTNDKTYQPIRSYPLRERTFQQRMPYTADKQQHARWIGSRNSSSRHPQARGIPQDDPLAVVYHQDDAEDSDYEEPELRLPRDPLTGSSAGRSYSELAKDRRDAPGLDFSLQDWDDDDLPTVQDLRRQYQLQRPEEHADSQEPLRSVPRFKLPSAISVRAKRKLERLARQQPETLDPVDVEPLSSYQARSPSIDLGLLSEDDINRPRTARRHHHETSPGFDLTIDMEEDAVQSGRGFSAEGDSGQESRHDSSDQGNTQVRASATKIKQRRQHVLPMSFFKRNMLPDDSAALRSLRSMQQQSRRVRQGITDEVATSEADQVQHAHHAKRRIATSRQGHAALDDFIAQLALDKSDSDDDLRHDSQSDHSHQGPSNVSSGEDVNSRSTFKGFGSFDKRPLMQRSRMKSSQRTSALDVVSTDSDADPYESPVGHDELSSSRPQKPKERRTMPFREERLDMIDRMIVRTSSRPSNPSQPSTTSSSKKRRRRSGNLPSTKIRRFGQGSPSRVSRPNYRRHPNDHSRDARQSPRGSNSDASDDFQESYQDFASQRYTRGMTHEQDWSSGYNFDDYSLDMDYEFMDDEPSSPLQRRDNPSEEFTTQYPLLRYDTIAPRRRPQHRPRRLYHSTVVRKTRPPRIARPSSTQRRPPTVQTAQRRQKTLAQGTLYPHVTHLTQNRPQLVNKPFFQPAPNGAQRRLLRQGHDSAAAETQDDPQDVADHSDGNVSMGDYRMQDQPWDNDDDHNFNRAPTADIMPAPLPISKSHLFQNSSSRLRDVPPAGDTRHFSLSDRTLPNGLYFSRDGYIGRGMLSQLLQTMSNRSHTGISTVGMATTTVFFERPFAPQWEDLSSVQVELASVVLDFRQRFRSMQASLQTYSVGNAYGGFHASSELGACLQALENLTQVLMYRFAESGPSACASLWEVFTEAVVSPLMTLVEESSIGHRQSPAWTLTLWTRWALVSWTILAECTRLDTQGSILTTLQPLLVQLLESSDAGYWTQLAKILEAHQATSGAIHGQDLLEVWVCLIQTLNQYSEVFSSPHDFWMLFNRQVQQMWLKDDTTVEEADTAATTAAWEEQANHVMRLLIELGRLHQFERDGSSNALIQTKENWALVLWLLQKKWLERATPAEVDLERRLRRLLFFCHSRIHVWGWSPNADIVVQIYRFFAARRFRDLPTEHGYRLPEFLRRMVTTTTKGPAQQGAPHVDGPPILEEFEPNMEYVDKVDKHDRCFEIYLKIVAKTIHWQVCGIYADGEAVETLSMLPTLPTPKTISQLDLADMSQLAQGPSYQAMSRVDKIKACKRLLSSISPAMVTTISSSGSSGRTYSSLCNPCNLVLTVALLVPEFIRPSTVGQLRSLLNFEDSDDASRRILLESIFFLGKIWQRQGGRTSMTGTNGRSLDKIVDYFFGRLDFMSQLLEDDLAALDASNTYVPRSKRQAPVAGLIEATLGYVARLLSDEGSMHQDQRQYPSLLYLDERLSRFFSPSVAFSPELRLQALGIIELFFALRSIHEAWLRQSREKAQEEERATMQEPTHGQSHDAPLAAATDLEAVQSKVETAVDDEFSSLDYEQFEFDDKDLLDFSQSSDTNGQDKPSVHTAPLLPDAPLVLAQDDQLAKVILSWIYPSLERFIKARHQALHEEQQKQARSTIAFQQQAALTNFFATPSAASRRDPALPDETTSFKPSNMTSMSVQGTWRLVSIYAESGMVLLSQNRATMDEIRGLFKRESWLSPWIQYWRLQDELVWATRVAECSPRTVLAHEDVFLGVWFSTVGFSLHELTVQHRFLKAFLTISEYARAASLSPQESVPTLCQELFRDLPLAHLDYSSQSAGNMGRSIDGMSIDRSLVDAHQDGRLLQEFKEARLQLLTKVLSNIGEHYLAVRPDANTTDPKAFYRAHAVKSRFQSYLGLLLNQIKRDYERLESKRMVRESIKHVELAHHVVGQVIQHCGLVLQNSQLAGPHDSILNFLTSSRLFPQPRADGVYVHQKIRGYAYLYQAGEKQFFQDLVEMVLSHAKLIPAKSTMRLSLHAYKAGHAATTPPATGIDGLSGENSDTDARLGLRISDGGTTVYESESVHHSKPLLTAASAAGQQPQINSTGIRVDLTTGASQVPTGATTQVIGLQAGQIITSRNTTFSGHPTGALGASGTNGGLALGSSKSTIDTLFASQNTKIQSTQDRSDEALRTLTSSLRNVALEAEDKKQWNGVMSSFRVMTFISIFRPLLTAFLGSEGPQGPRYCSTTTSAGLAAAHSSVRRLPQRPSLMVVAVPTVQWLVSLITALSSDMEAVNSDAQGPGRDSDLVLRALEGFQKETSMLFSPLLQSLAGCFDLANTSWISLARWRLGDLSDRQEEADRFLEDGRDGVRAMHLFGQVLLVVGALVKVARKMQTEHSAFYEQNISWREALLELAQFALDQGFFLMMSLGGPLGDEQDDNNDDNDLDGGRAGGSYLDSPAVPGGAAKDRNRYIVAHLTSDDRIPGAKDAALMEASFQDFLSGHTQFTSFERVVLSALHQLPALESWSGDVLYSTSIDPLMGVSKEHTPRLKRSQRALWGFQSAFLGYCGTLSALDARFHRQVQRAFGALLRPPSVMTTTKEAPALRIERRDMDSAWYGMMHHAADPGRSKATTQQAQDGSWAVLQWCMGREWQLFLQEWGNAGHALAGSVSDWTLLHKQNQDQNGNQDEATQTSSSLDALAGIDALFV</sequence>
<feature type="region of interest" description="Disordered" evidence="1">
    <location>
        <begin position="1685"/>
        <end position="1704"/>
    </location>
</feature>
<dbReference type="EMBL" id="JAAAIP010000790">
    <property type="protein sequence ID" value="KAG0312646.1"/>
    <property type="molecule type" value="Genomic_DNA"/>
</dbReference>
<feature type="compositionally biased region" description="Basic and acidic residues" evidence="1">
    <location>
        <begin position="685"/>
        <end position="695"/>
    </location>
</feature>
<feature type="compositionally biased region" description="Acidic residues" evidence="1">
    <location>
        <begin position="2591"/>
        <end position="2602"/>
    </location>
</feature>
<feature type="compositionally biased region" description="Polar residues" evidence="1">
    <location>
        <begin position="541"/>
        <end position="556"/>
    </location>
</feature>
<feature type="region of interest" description="Disordered" evidence="1">
    <location>
        <begin position="62"/>
        <end position="116"/>
    </location>
</feature>
<feature type="compositionally biased region" description="Basic and acidic residues" evidence="1">
    <location>
        <begin position="528"/>
        <end position="539"/>
    </location>
</feature>
<feature type="compositionally biased region" description="Basic and acidic residues" evidence="1">
    <location>
        <begin position="599"/>
        <end position="632"/>
    </location>
</feature>
<feature type="compositionally biased region" description="Basic and acidic residues" evidence="1">
    <location>
        <begin position="100"/>
        <end position="116"/>
    </location>
</feature>
<feature type="region of interest" description="Disordered" evidence="1">
    <location>
        <begin position="191"/>
        <end position="323"/>
    </location>
</feature>